<gene>
    <name evidence="2" type="ORF">pipiens_010059</name>
</gene>
<evidence type="ECO:0000313" key="3">
    <source>
        <dbReference type="Proteomes" id="UP001562425"/>
    </source>
</evidence>
<dbReference type="Proteomes" id="UP001562425">
    <property type="component" value="Unassembled WGS sequence"/>
</dbReference>
<feature type="region of interest" description="Disordered" evidence="1">
    <location>
        <begin position="80"/>
        <end position="105"/>
    </location>
</feature>
<reference evidence="2 3" key="1">
    <citation type="submission" date="2024-05" db="EMBL/GenBank/DDBJ databases">
        <title>Culex pipiens pipiens assembly and annotation.</title>
        <authorList>
            <person name="Alout H."/>
            <person name="Durand T."/>
        </authorList>
    </citation>
    <scope>NUCLEOTIDE SEQUENCE [LARGE SCALE GENOMIC DNA]</scope>
    <source>
        <strain evidence="2">HA-2024</strain>
        <tissue evidence="2">Whole body</tissue>
    </source>
</reference>
<evidence type="ECO:0000313" key="2">
    <source>
        <dbReference type="EMBL" id="KAL1397027.1"/>
    </source>
</evidence>
<dbReference type="AlphaFoldDB" id="A0ABD1DD82"/>
<accession>A0ABD1DD82</accession>
<protein>
    <submittedName>
        <fullName evidence="2">Uncharacterized protein</fullName>
    </submittedName>
</protein>
<evidence type="ECO:0000256" key="1">
    <source>
        <dbReference type="SAM" id="MobiDB-lite"/>
    </source>
</evidence>
<comment type="caution">
    <text evidence="2">The sequence shown here is derived from an EMBL/GenBank/DDBJ whole genome shotgun (WGS) entry which is preliminary data.</text>
</comment>
<name>A0ABD1DD82_CULPP</name>
<feature type="compositionally biased region" description="Basic and acidic residues" evidence="1">
    <location>
        <begin position="94"/>
        <end position="105"/>
    </location>
</feature>
<keyword evidence="3" id="KW-1185">Reference proteome</keyword>
<sequence length="174" mass="19596">MFAFFRKQNWNEEMLSAMYKEDYSLRGRGLQPRKATDADSDPEDLFKVPDSPKLARLLGTRARTLNSLKQKENSNAKVPVVLIDGSPSPSNQKTDTETSDRKASEEDAAMVDLNSNRCINSWRPLPEPVCNEITISQATFAETHRGLTSALFPFWRKNIRFCRSLSSMAATACC</sequence>
<dbReference type="EMBL" id="JBEHCU010006481">
    <property type="protein sequence ID" value="KAL1397027.1"/>
    <property type="molecule type" value="Genomic_DNA"/>
</dbReference>
<proteinExistence type="predicted"/>
<organism evidence="2 3">
    <name type="scientific">Culex pipiens pipiens</name>
    <name type="common">Northern house mosquito</name>
    <dbReference type="NCBI Taxonomy" id="38569"/>
    <lineage>
        <taxon>Eukaryota</taxon>
        <taxon>Metazoa</taxon>
        <taxon>Ecdysozoa</taxon>
        <taxon>Arthropoda</taxon>
        <taxon>Hexapoda</taxon>
        <taxon>Insecta</taxon>
        <taxon>Pterygota</taxon>
        <taxon>Neoptera</taxon>
        <taxon>Endopterygota</taxon>
        <taxon>Diptera</taxon>
        <taxon>Nematocera</taxon>
        <taxon>Culicoidea</taxon>
        <taxon>Culicidae</taxon>
        <taxon>Culicinae</taxon>
        <taxon>Culicini</taxon>
        <taxon>Culex</taxon>
        <taxon>Culex</taxon>
    </lineage>
</organism>